<dbReference type="SUPFAM" id="SSF57716">
    <property type="entry name" value="Glucocorticoid receptor-like (DNA-binding domain)"/>
    <property type="match status" value="1"/>
</dbReference>
<keyword evidence="3" id="KW-0862">Zinc</keyword>
<feature type="zinc finger region" description="dksA C4-type" evidence="4">
    <location>
        <begin position="76"/>
        <end position="100"/>
    </location>
</feature>
<evidence type="ECO:0000256" key="4">
    <source>
        <dbReference type="PROSITE-ProRule" id="PRU00510"/>
    </source>
</evidence>
<protein>
    <submittedName>
        <fullName evidence="6">TraR/DksA C4-type zinc finger protein</fullName>
    </submittedName>
</protein>
<gene>
    <name evidence="6" type="ORF">RB614_35825</name>
</gene>
<organism evidence="6 7">
    <name type="scientific">Phytohabitans maris</name>
    <dbReference type="NCBI Taxonomy" id="3071409"/>
    <lineage>
        <taxon>Bacteria</taxon>
        <taxon>Bacillati</taxon>
        <taxon>Actinomycetota</taxon>
        <taxon>Actinomycetes</taxon>
        <taxon>Micromonosporales</taxon>
        <taxon>Micromonosporaceae</taxon>
    </lineage>
</organism>
<evidence type="ECO:0000313" key="6">
    <source>
        <dbReference type="EMBL" id="MDQ7909880.1"/>
    </source>
</evidence>
<dbReference type="Proteomes" id="UP001230908">
    <property type="component" value="Unassembled WGS sequence"/>
</dbReference>
<dbReference type="InterPro" id="IPR000962">
    <property type="entry name" value="Znf_DskA_TraR"/>
</dbReference>
<dbReference type="InterPro" id="IPR020458">
    <property type="entry name" value="Znf_DskA_TraR_CS"/>
</dbReference>
<dbReference type="PROSITE" id="PS51128">
    <property type="entry name" value="ZF_DKSA_2"/>
    <property type="match status" value="1"/>
</dbReference>
<keyword evidence="7" id="KW-1185">Reference proteome</keyword>
<name>A0ABU0ZSC8_9ACTN</name>
<dbReference type="EMBL" id="JAVHUY010000048">
    <property type="protein sequence ID" value="MDQ7909880.1"/>
    <property type="molecule type" value="Genomic_DNA"/>
</dbReference>
<comment type="caution">
    <text evidence="6">The sequence shown here is derived from an EMBL/GenBank/DDBJ whole genome shotgun (WGS) entry which is preliminary data.</text>
</comment>
<dbReference type="PANTHER" id="PTHR33823">
    <property type="entry name" value="RNA POLYMERASE-BINDING TRANSCRIPTION FACTOR DKSA-RELATED"/>
    <property type="match status" value="1"/>
</dbReference>
<proteinExistence type="predicted"/>
<keyword evidence="2" id="KW-0863">Zinc-finger</keyword>
<reference evidence="6 7" key="1">
    <citation type="submission" date="2023-08" db="EMBL/GenBank/DDBJ databases">
        <title>Phytohabitans sansha sp. nov., isolated from marine sediment.</title>
        <authorList>
            <person name="Zhao Y."/>
            <person name="Yi K."/>
        </authorList>
    </citation>
    <scope>NUCLEOTIDE SEQUENCE [LARGE SCALE GENOMIC DNA]</scope>
    <source>
        <strain evidence="6 7">ZYX-F-186</strain>
    </source>
</reference>
<keyword evidence="1" id="KW-0479">Metal-binding</keyword>
<accession>A0ABU0ZSC8</accession>
<evidence type="ECO:0000256" key="2">
    <source>
        <dbReference type="ARBA" id="ARBA00022771"/>
    </source>
</evidence>
<evidence type="ECO:0000259" key="5">
    <source>
        <dbReference type="Pfam" id="PF01258"/>
    </source>
</evidence>
<sequence>MTTGTNARMNTLRLALEEQYQQHTSELTTLHTYGTVPEHQGLDRQTTLARIEATRQALADTAHALKRIADGTYGNCERCHQDIPLERLQIRPHARFCVPCQQATGR</sequence>
<dbReference type="PANTHER" id="PTHR33823:SF4">
    <property type="entry name" value="GENERAL STRESS PROTEIN 16O"/>
    <property type="match status" value="1"/>
</dbReference>
<dbReference type="PROSITE" id="PS01102">
    <property type="entry name" value="ZF_DKSA_1"/>
    <property type="match status" value="1"/>
</dbReference>
<dbReference type="RefSeq" id="WP_308717137.1">
    <property type="nucleotide sequence ID" value="NZ_JAVHUY010000048.1"/>
</dbReference>
<feature type="domain" description="Zinc finger DksA/TraR C4-type" evidence="5">
    <location>
        <begin position="71"/>
        <end position="102"/>
    </location>
</feature>
<evidence type="ECO:0000256" key="3">
    <source>
        <dbReference type="ARBA" id="ARBA00022833"/>
    </source>
</evidence>
<evidence type="ECO:0000313" key="7">
    <source>
        <dbReference type="Proteomes" id="UP001230908"/>
    </source>
</evidence>
<dbReference type="Gene3D" id="1.20.120.910">
    <property type="entry name" value="DksA, coiled-coil domain"/>
    <property type="match status" value="1"/>
</dbReference>
<evidence type="ECO:0000256" key="1">
    <source>
        <dbReference type="ARBA" id="ARBA00022723"/>
    </source>
</evidence>
<dbReference type="Pfam" id="PF01258">
    <property type="entry name" value="zf-dskA_traR"/>
    <property type="match status" value="1"/>
</dbReference>